<comment type="function">
    <text evidence="8">Plays an important role in the de novo pathway of purine nucleotide biosynthesis. Catalyzes the first committed step in the biosynthesis of AMP from IMP.</text>
</comment>
<dbReference type="CDD" id="cd03108">
    <property type="entry name" value="AdSS"/>
    <property type="match status" value="1"/>
</dbReference>
<dbReference type="AlphaFoldDB" id="A0A7J4IV39"/>
<dbReference type="GO" id="GO:0044208">
    <property type="term" value="P:'de novo' AMP biosynthetic process"/>
    <property type="evidence" value="ECO:0007669"/>
    <property type="project" value="UniProtKB-UniRule"/>
</dbReference>
<feature type="binding site" evidence="8">
    <location>
        <position position="138"/>
    </location>
    <ligand>
        <name>IMP</name>
        <dbReference type="ChEBI" id="CHEBI:58053"/>
        <note>ligand shared between dimeric partners</note>
    </ligand>
</feature>
<dbReference type="Proteomes" id="UP000565078">
    <property type="component" value="Unassembled WGS sequence"/>
</dbReference>
<dbReference type="NCBIfam" id="NF002223">
    <property type="entry name" value="PRK01117.1"/>
    <property type="match status" value="1"/>
</dbReference>
<accession>A0A7J4IV39</accession>
<feature type="binding site" description="in other chain" evidence="8">
    <location>
        <position position="235"/>
    </location>
    <ligand>
        <name>IMP</name>
        <dbReference type="ChEBI" id="CHEBI:58053"/>
        <note>ligand shared between dimeric partners</note>
    </ligand>
</feature>
<keyword evidence="5 8" id="KW-0658">Purine biosynthesis</keyword>
<comment type="pathway">
    <text evidence="8 10">Purine metabolism; AMP biosynthesis via de novo pathway; AMP from IMP: step 1/2.</text>
</comment>
<dbReference type="Gene3D" id="3.40.440.10">
    <property type="entry name" value="Adenylosuccinate Synthetase, subunit A, domain 1"/>
    <property type="match status" value="1"/>
</dbReference>
<dbReference type="GO" id="GO:0000287">
    <property type="term" value="F:magnesium ion binding"/>
    <property type="evidence" value="ECO:0007669"/>
    <property type="project" value="UniProtKB-UniRule"/>
</dbReference>
<comment type="similarity">
    <text evidence="8 10">Belongs to the adenylosuccinate synthetase family.</text>
</comment>
<evidence type="ECO:0000256" key="5">
    <source>
        <dbReference type="ARBA" id="ARBA00022755"/>
    </source>
</evidence>
<evidence type="ECO:0000256" key="2">
    <source>
        <dbReference type="ARBA" id="ARBA00022598"/>
    </source>
</evidence>
<dbReference type="Pfam" id="PF00709">
    <property type="entry name" value="Adenylsucc_synt"/>
    <property type="match status" value="1"/>
</dbReference>
<keyword evidence="3 8" id="KW-0479">Metal-binding</keyword>
<dbReference type="InterPro" id="IPR001114">
    <property type="entry name" value="Adenylosuccinate_synthetase"/>
</dbReference>
<comment type="subunit">
    <text evidence="1 8">Homodimer.</text>
</comment>
<feature type="binding site" evidence="8">
    <location>
        <begin position="40"/>
        <end position="42"/>
    </location>
    <ligand>
        <name>GTP</name>
        <dbReference type="ChEBI" id="CHEBI:37565"/>
    </ligand>
</feature>
<feature type="binding site" description="in other chain" evidence="8">
    <location>
        <begin position="13"/>
        <end position="16"/>
    </location>
    <ligand>
        <name>IMP</name>
        <dbReference type="ChEBI" id="CHEBI:58053"/>
        <note>ligand shared between dimeric partners</note>
    </ligand>
</feature>
<sequence>MAGTIVIGAQFGDEGKGKVTDFYSDKADLVVRYQGGNNAGHTVVVAGKTLKFHLLPSGVVQGKRILIGAGVVLDPRVLKKEISDIGSKGMDLGIDPRTHIIMPWHNLLDEGREELRTTKKIGTTKRGIGPCYADKAERIGIRFEELVEEKRLQQRIREVFPVKKAILEKVYNIKVPFGENEVFDEYNALGKEFRKYLCDVSLEVCEALENRKEVVFEGAQGTFLDNDFGTYPYVTSSHPISGGVTTGVGMPAAKINRIIGIVKAYTTRVGFGPFPTELTDETGEHLTQKGNEFGTTTGRKRRVGWLDLPMLRTSMRFNGFTELAITKLDVLSGLKKVKVCHSYTVNAKEIKYFPYSNKGLEKAVPNYREFEGFEITGKEKKYSELAKNARAYLEYIEKEIGCPIKLVSVGAGREDTILKQ</sequence>
<reference evidence="12" key="1">
    <citation type="journal article" date="2020" name="bioRxiv">
        <title>A rank-normalized archaeal taxonomy based on genome phylogeny resolves widespread incomplete and uneven classifications.</title>
        <authorList>
            <person name="Rinke C."/>
            <person name="Chuvochina M."/>
            <person name="Mussig A.J."/>
            <person name="Chaumeil P.-A."/>
            <person name="Waite D.W."/>
            <person name="Whitman W.B."/>
            <person name="Parks D.H."/>
            <person name="Hugenholtz P."/>
        </authorList>
    </citation>
    <scope>NUCLEOTIDE SEQUENCE [LARGE SCALE GENOMIC DNA]</scope>
</reference>
<comment type="caution">
    <text evidence="11">The sequence shown here is derived from an EMBL/GenBank/DDBJ whole genome shotgun (WGS) entry which is preliminary data.</text>
</comment>
<dbReference type="PROSITE" id="PS00513">
    <property type="entry name" value="ADENYLOSUCCIN_SYN_2"/>
    <property type="match status" value="1"/>
</dbReference>
<dbReference type="InterPro" id="IPR027417">
    <property type="entry name" value="P-loop_NTPase"/>
</dbReference>
<dbReference type="GO" id="GO:0004019">
    <property type="term" value="F:adenylosuccinate synthase activity"/>
    <property type="evidence" value="ECO:0007669"/>
    <property type="project" value="UniProtKB-UniRule"/>
</dbReference>
<feature type="binding site" evidence="8">
    <location>
        <position position="13"/>
    </location>
    <ligand>
        <name>Mg(2+)</name>
        <dbReference type="ChEBI" id="CHEBI:18420"/>
    </ligand>
</feature>
<comment type="catalytic activity">
    <reaction evidence="8 10">
        <text>IMP + L-aspartate + GTP = N(6)-(1,2-dicarboxyethyl)-AMP + GDP + phosphate + 2 H(+)</text>
        <dbReference type="Rhea" id="RHEA:15753"/>
        <dbReference type="ChEBI" id="CHEBI:15378"/>
        <dbReference type="ChEBI" id="CHEBI:29991"/>
        <dbReference type="ChEBI" id="CHEBI:37565"/>
        <dbReference type="ChEBI" id="CHEBI:43474"/>
        <dbReference type="ChEBI" id="CHEBI:57567"/>
        <dbReference type="ChEBI" id="CHEBI:58053"/>
        <dbReference type="ChEBI" id="CHEBI:58189"/>
        <dbReference type="EC" id="6.3.4.4"/>
    </reaction>
</comment>
<dbReference type="PROSITE" id="PS01266">
    <property type="entry name" value="ADENYLOSUCCIN_SYN_1"/>
    <property type="match status" value="1"/>
</dbReference>
<proteinExistence type="inferred from homology"/>
<dbReference type="InterPro" id="IPR033128">
    <property type="entry name" value="Adenylosuccin_syn_Lys_AS"/>
</dbReference>
<dbReference type="NCBIfam" id="TIGR00184">
    <property type="entry name" value="purA"/>
    <property type="match status" value="1"/>
</dbReference>
<dbReference type="PANTHER" id="PTHR11846">
    <property type="entry name" value="ADENYLOSUCCINATE SYNTHETASE"/>
    <property type="match status" value="1"/>
</dbReference>
<dbReference type="GO" id="GO:0046040">
    <property type="term" value="P:IMP metabolic process"/>
    <property type="evidence" value="ECO:0007669"/>
    <property type="project" value="TreeGrafter"/>
</dbReference>
<evidence type="ECO:0000256" key="8">
    <source>
        <dbReference type="HAMAP-Rule" id="MF_00011"/>
    </source>
</evidence>
<keyword evidence="7 8" id="KW-0342">GTP-binding</keyword>
<evidence type="ECO:0000256" key="1">
    <source>
        <dbReference type="ARBA" id="ARBA00011738"/>
    </source>
</evidence>
<dbReference type="InterPro" id="IPR042110">
    <property type="entry name" value="Adenylosuccinate_synth_dom2"/>
</dbReference>
<dbReference type="SMART" id="SM00788">
    <property type="entry name" value="Adenylsucc_synt"/>
    <property type="match status" value="1"/>
</dbReference>
<feature type="active site" description="Proton acceptor" evidence="8">
    <location>
        <position position="13"/>
    </location>
</feature>
<dbReference type="HAMAP" id="MF_00011">
    <property type="entry name" value="Adenylosucc_synth"/>
    <property type="match status" value="1"/>
</dbReference>
<comment type="cofactor">
    <cofactor evidence="8">
        <name>Mg(2+)</name>
        <dbReference type="ChEBI" id="CHEBI:18420"/>
    </cofactor>
    <text evidence="8">Binds 1 Mg(2+) ion per subunit.</text>
</comment>
<feature type="active site" evidence="9">
    <location>
        <position position="135"/>
    </location>
</feature>
<feature type="binding site" evidence="8">
    <location>
        <begin position="408"/>
        <end position="410"/>
    </location>
    <ligand>
        <name>GTP</name>
        <dbReference type="ChEBI" id="CHEBI:37565"/>
    </ligand>
</feature>
<gene>
    <name evidence="8" type="primary">purA</name>
    <name evidence="11" type="ORF">HA254_01865</name>
</gene>
<evidence type="ECO:0000256" key="7">
    <source>
        <dbReference type="ARBA" id="ARBA00023134"/>
    </source>
</evidence>
<dbReference type="GO" id="GO:0005737">
    <property type="term" value="C:cytoplasm"/>
    <property type="evidence" value="ECO:0007669"/>
    <property type="project" value="UniProtKB-SubCell"/>
</dbReference>
<feature type="binding site" description="in other chain" evidence="8">
    <location>
        <position position="124"/>
    </location>
    <ligand>
        <name>IMP</name>
        <dbReference type="ChEBI" id="CHEBI:58053"/>
        <note>ligand shared between dimeric partners</note>
    </ligand>
</feature>
<feature type="binding site" evidence="8">
    <location>
        <position position="40"/>
    </location>
    <ligand>
        <name>Mg(2+)</name>
        <dbReference type="ChEBI" id="CHEBI:18420"/>
    </ligand>
</feature>
<dbReference type="InterPro" id="IPR042111">
    <property type="entry name" value="Adenylosuccinate_synth_dom3"/>
</dbReference>
<feature type="binding site" evidence="8">
    <location>
        <position position="301"/>
    </location>
    <ligand>
        <name>GTP</name>
        <dbReference type="ChEBI" id="CHEBI:37565"/>
    </ligand>
</feature>
<feature type="binding site" evidence="8">
    <location>
        <begin position="12"/>
        <end position="18"/>
    </location>
    <ligand>
        <name>GTP</name>
        <dbReference type="ChEBI" id="CHEBI:37565"/>
    </ligand>
</feature>
<dbReference type="SUPFAM" id="SSF52540">
    <property type="entry name" value="P-loop containing nucleoside triphosphate hydrolases"/>
    <property type="match status" value="1"/>
</dbReference>
<evidence type="ECO:0000256" key="9">
    <source>
        <dbReference type="PROSITE-ProRule" id="PRU10134"/>
    </source>
</evidence>
<feature type="binding site" description="in other chain" evidence="8">
    <location>
        <position position="220"/>
    </location>
    <ligand>
        <name>IMP</name>
        <dbReference type="ChEBI" id="CHEBI:58053"/>
        <note>ligand shared between dimeric partners</note>
    </ligand>
</feature>
<organism evidence="11 12">
    <name type="scientific">Candidatus Iainarchaeum sp</name>
    <dbReference type="NCBI Taxonomy" id="3101447"/>
    <lineage>
        <taxon>Archaea</taxon>
        <taxon>Candidatus Iainarchaeota</taxon>
        <taxon>Candidatus Iainarchaeia</taxon>
        <taxon>Candidatus Iainarchaeales</taxon>
        <taxon>Candidatus Iainarchaeaceae</taxon>
        <taxon>Candidatus Iainarchaeum</taxon>
    </lineage>
</organism>
<feature type="binding site" evidence="8">
    <location>
        <begin position="295"/>
        <end position="301"/>
    </location>
    <ligand>
        <name>substrate</name>
    </ligand>
</feature>
<keyword evidence="2 8" id="KW-0436">Ligase</keyword>
<dbReference type="Gene3D" id="1.10.300.10">
    <property type="entry name" value="Adenylosuccinate Synthetase, subunit A, domain 2"/>
    <property type="match status" value="1"/>
</dbReference>
<evidence type="ECO:0000256" key="4">
    <source>
        <dbReference type="ARBA" id="ARBA00022741"/>
    </source>
</evidence>
<dbReference type="GO" id="GO:0005525">
    <property type="term" value="F:GTP binding"/>
    <property type="evidence" value="ECO:0007669"/>
    <property type="project" value="UniProtKB-UniRule"/>
</dbReference>
<keyword evidence="4 8" id="KW-0547">Nucleotide-binding</keyword>
<evidence type="ECO:0000256" key="6">
    <source>
        <dbReference type="ARBA" id="ARBA00022842"/>
    </source>
</evidence>
<dbReference type="Gene3D" id="3.90.170.10">
    <property type="entry name" value="Adenylosuccinate Synthetase, subunit A, domain 3"/>
    <property type="match status" value="1"/>
</dbReference>
<evidence type="ECO:0000313" key="12">
    <source>
        <dbReference type="Proteomes" id="UP000565078"/>
    </source>
</evidence>
<dbReference type="PANTHER" id="PTHR11846:SF0">
    <property type="entry name" value="ADENYLOSUCCINATE SYNTHETASE"/>
    <property type="match status" value="1"/>
</dbReference>
<evidence type="ECO:0000256" key="10">
    <source>
        <dbReference type="RuleBase" id="RU000520"/>
    </source>
</evidence>
<feature type="binding site" description="in other chain" evidence="8">
    <location>
        <begin position="38"/>
        <end position="41"/>
    </location>
    <ligand>
        <name>IMP</name>
        <dbReference type="ChEBI" id="CHEBI:58053"/>
        <note>ligand shared between dimeric partners</note>
    </ligand>
</feature>
<evidence type="ECO:0000313" key="11">
    <source>
        <dbReference type="EMBL" id="HIH09393.1"/>
    </source>
</evidence>
<dbReference type="EC" id="6.3.4.4" evidence="8 10"/>
<keyword evidence="8" id="KW-0963">Cytoplasm</keyword>
<dbReference type="FunFam" id="1.10.300.10:FF:000001">
    <property type="entry name" value="Adenylosuccinate synthetase"/>
    <property type="match status" value="1"/>
</dbReference>
<dbReference type="FunFam" id="3.90.170.10:FF:000001">
    <property type="entry name" value="Adenylosuccinate synthetase"/>
    <property type="match status" value="1"/>
</dbReference>
<protein>
    <recommendedName>
        <fullName evidence="8 10">Adenylosuccinate synthetase</fullName>
        <shortName evidence="8">AMPSase</shortName>
        <shortName evidence="8">AdSS</shortName>
        <ecNumber evidence="8 10">6.3.4.4</ecNumber>
    </recommendedName>
    <alternativeName>
        <fullName evidence="8">IMP--aspartate ligase</fullName>
    </alternativeName>
</protein>
<dbReference type="EMBL" id="DUGC01000034">
    <property type="protein sequence ID" value="HIH09393.1"/>
    <property type="molecule type" value="Genomic_DNA"/>
</dbReference>
<name>A0A7J4IV39_9ARCH</name>
<evidence type="ECO:0000256" key="3">
    <source>
        <dbReference type="ARBA" id="ARBA00022723"/>
    </source>
</evidence>
<feature type="binding site" description="in other chain" evidence="8">
    <location>
        <position position="299"/>
    </location>
    <ligand>
        <name>IMP</name>
        <dbReference type="ChEBI" id="CHEBI:58053"/>
        <note>ligand shared between dimeric partners</note>
    </ligand>
</feature>
<feature type="binding site" evidence="8">
    <location>
        <begin position="327"/>
        <end position="329"/>
    </location>
    <ligand>
        <name>GTP</name>
        <dbReference type="ChEBI" id="CHEBI:37565"/>
    </ligand>
</feature>
<comment type="subcellular location">
    <subcellularLocation>
        <location evidence="8">Cytoplasm</location>
    </subcellularLocation>
</comment>
<keyword evidence="6 8" id="KW-0460">Magnesium</keyword>
<dbReference type="InterPro" id="IPR042109">
    <property type="entry name" value="Adenylosuccinate_synth_dom1"/>
</dbReference>
<feature type="active site" description="Proton donor" evidence="8">
    <location>
        <position position="41"/>
    </location>
</feature>
<dbReference type="InterPro" id="IPR018220">
    <property type="entry name" value="Adenylosuccin_syn_GTP-bd"/>
</dbReference>
<dbReference type="UniPathway" id="UPA00075">
    <property type="reaction ID" value="UER00335"/>
</dbReference>